<evidence type="ECO:0000313" key="2">
    <source>
        <dbReference type="EMBL" id="CAB1276132.1"/>
    </source>
</evidence>
<dbReference type="Pfam" id="PF10544">
    <property type="entry name" value="T5orf172"/>
    <property type="match status" value="1"/>
</dbReference>
<reference evidence="2 3" key="1">
    <citation type="submission" date="2020-03" db="EMBL/GenBank/DDBJ databases">
        <authorList>
            <person name="Picone N."/>
        </authorList>
    </citation>
    <scope>NUCLEOTIDE SEQUENCE [LARGE SCALE GENOMIC DNA]</scope>
    <source>
        <strain evidence="2">NSCAC1</strain>
    </source>
</reference>
<feature type="domain" description="Bacteriophage T5 Orf172 DNA-binding" evidence="1">
    <location>
        <begin position="11"/>
        <end position="92"/>
    </location>
</feature>
<dbReference type="EMBL" id="LR778175">
    <property type="protein sequence ID" value="CAB1276132.1"/>
    <property type="molecule type" value="Genomic_DNA"/>
</dbReference>
<evidence type="ECO:0000313" key="3">
    <source>
        <dbReference type="Proteomes" id="UP000516072"/>
    </source>
</evidence>
<name>A0A7G1QAM7_9GAMM</name>
<protein>
    <recommendedName>
        <fullName evidence="1">Bacteriophage T5 Orf172 DNA-binding domain-containing protein</fullName>
    </recommendedName>
</protein>
<dbReference type="AlphaFoldDB" id="A0A7G1QAM7"/>
<dbReference type="RefSeq" id="WP_197743755.1">
    <property type="nucleotide sequence ID" value="NZ_LR778175.1"/>
</dbReference>
<gene>
    <name evidence="2" type="ORF">NSCAC_1015</name>
</gene>
<dbReference type="SMART" id="SM00974">
    <property type="entry name" value="T5orf172"/>
    <property type="match status" value="1"/>
</dbReference>
<dbReference type="InterPro" id="IPR018306">
    <property type="entry name" value="Phage_T5_Orf172_DNA-bd"/>
</dbReference>
<organism evidence="2 3">
    <name type="scientific">Candidatus Nitrosacidococcus tergens</name>
    <dbReference type="NCBI Taxonomy" id="553981"/>
    <lineage>
        <taxon>Bacteria</taxon>
        <taxon>Pseudomonadati</taxon>
        <taxon>Pseudomonadota</taxon>
        <taxon>Gammaproteobacteria</taxon>
        <taxon>Chromatiales</taxon>
        <taxon>Chromatiaceae</taxon>
        <taxon>Candidatus Nitrosacidococcus</taxon>
    </lineage>
</organism>
<keyword evidence="3" id="KW-1185">Reference proteome</keyword>
<proteinExistence type="predicted"/>
<evidence type="ECO:0000259" key="1">
    <source>
        <dbReference type="SMART" id="SM00974"/>
    </source>
</evidence>
<dbReference type="KEGG" id="ntg:NSCAC_1015"/>
<accession>A0A7G1QAM7</accession>
<dbReference type="Proteomes" id="UP000516072">
    <property type="component" value="Chromosome"/>
</dbReference>
<sequence>MAKGIIYLMTTAVPGLVKIGQTGTDNYQERMRTLEANGYYNVVGLKRFFAIELEDYEAKEKLLHEIFSKHRLSISELFALDKDLVRQLLLSFDGKVIYPEKINKEKEFEEIAITRNSEETATTRKQGALFSFYKKGLKDGEQIRFAADNAIIATVAGEREVEYGGQTWKLSPLTHKVYKDKGQLNISDSYRGASYWQYNGNKLKDLPDI</sequence>